<dbReference type="RefSeq" id="WP_210660322.1">
    <property type="nucleotide sequence ID" value="NZ_JAGKQQ010000001.1"/>
</dbReference>
<keyword evidence="3" id="KW-1185">Reference proteome</keyword>
<comment type="caution">
    <text evidence="2">The sequence shown here is derived from an EMBL/GenBank/DDBJ whole genome shotgun (WGS) entry which is preliminary data.</text>
</comment>
<dbReference type="NCBIfam" id="TIGR02595">
    <property type="entry name" value="PEP_CTERM"/>
    <property type="match status" value="1"/>
</dbReference>
<keyword evidence="1" id="KW-0732">Signal</keyword>
<reference evidence="2 3" key="1">
    <citation type="submission" date="2021-04" db="EMBL/GenBank/DDBJ databases">
        <authorList>
            <person name="Ivanova A."/>
        </authorList>
    </citation>
    <scope>NUCLEOTIDE SEQUENCE [LARGE SCALE GENOMIC DNA]</scope>
    <source>
        <strain evidence="2 3">G18</strain>
    </source>
</reference>
<feature type="signal peptide" evidence="1">
    <location>
        <begin position="1"/>
        <end position="21"/>
    </location>
</feature>
<dbReference type="InterPro" id="IPR013424">
    <property type="entry name" value="Ice-binding_C"/>
</dbReference>
<name>A0ABS5C375_9BACT</name>
<evidence type="ECO:0000313" key="2">
    <source>
        <dbReference type="EMBL" id="MBP3959608.1"/>
    </source>
</evidence>
<evidence type="ECO:0000313" key="3">
    <source>
        <dbReference type="Proteomes" id="UP000676565"/>
    </source>
</evidence>
<accession>A0ABS5C375</accession>
<dbReference type="Proteomes" id="UP000676565">
    <property type="component" value="Unassembled WGS sequence"/>
</dbReference>
<dbReference type="EMBL" id="JAGKQQ010000001">
    <property type="protein sequence ID" value="MBP3959608.1"/>
    <property type="molecule type" value="Genomic_DNA"/>
</dbReference>
<proteinExistence type="predicted"/>
<organism evidence="2 3">
    <name type="scientific">Gemmata palustris</name>
    <dbReference type="NCBI Taxonomy" id="2822762"/>
    <lineage>
        <taxon>Bacteria</taxon>
        <taxon>Pseudomonadati</taxon>
        <taxon>Planctomycetota</taxon>
        <taxon>Planctomycetia</taxon>
        <taxon>Gemmatales</taxon>
        <taxon>Gemmataceae</taxon>
        <taxon>Gemmata</taxon>
    </lineage>
</organism>
<evidence type="ECO:0000256" key="1">
    <source>
        <dbReference type="SAM" id="SignalP"/>
    </source>
</evidence>
<feature type="chain" id="PRO_5045443577" evidence="1">
    <location>
        <begin position="22"/>
        <end position="239"/>
    </location>
</feature>
<gene>
    <name evidence="2" type="ORF">J8F10_30555</name>
</gene>
<protein>
    <submittedName>
        <fullName evidence="2">PEP-CTERM sorting domain-containing protein</fullName>
    </submittedName>
</protein>
<sequence>MFRQLVLCLGAFVGLAGTAQAGFVTSLDDVDVWVGTGSNRAAFVVDWKTFSGTSSFIWGYRWDGAATGEDMLRALAASNTGLYANLGDFGSGLGFALFGIGFDANHNGVFGVSPALTFTNGIASADRDGGLADGRAPTDPGDFYREGWWTGYWSYWIKPDAASDWGYSDTGMSGRALKDGSWDGWSFAAGFDAGPPSPASNPSVVSTPEPSSWILLVIGAGTLIVYARRQRVIAPAPQV</sequence>